<evidence type="ECO:0000313" key="1">
    <source>
        <dbReference type="EMBL" id="MBN8661881.1"/>
    </source>
</evidence>
<comment type="caution">
    <text evidence="1">The sequence shown here is derived from an EMBL/GenBank/DDBJ whole genome shotgun (WGS) entry which is preliminary data.</text>
</comment>
<sequence length="178" mass="19930">MLKIFTGFIAIGLSLTLGFLSISYSLAKESKELKDTKNAIADKNDSSSSSKNQIIAEAKKFFERYVALSNSFDPAIVDLYSDNADIQSTRYYVGGKSRTLRLPASEYKKMILAVLPTAKAAKDTDSYSKTTYSLESKGVKITTLRHSNLKNYDSWFVLFVRKEGGVMKIYQELSQTRS</sequence>
<gene>
    <name evidence="1" type="ORF">J0M35_16055</name>
</gene>
<protein>
    <submittedName>
        <fullName evidence="1">Uncharacterized protein</fullName>
    </submittedName>
</protein>
<dbReference type="EMBL" id="JAFLCK010000026">
    <property type="protein sequence ID" value="MBN8661881.1"/>
    <property type="molecule type" value="Genomic_DNA"/>
</dbReference>
<organism evidence="1 2">
    <name type="scientific">Candidatus Obscuribacter phosphatis</name>
    <dbReference type="NCBI Taxonomy" id="1906157"/>
    <lineage>
        <taxon>Bacteria</taxon>
        <taxon>Bacillati</taxon>
        <taxon>Candidatus Melainabacteria</taxon>
        <taxon>Candidatus Obscuribacterales</taxon>
        <taxon>Candidatus Obscuribacteraceae</taxon>
        <taxon>Candidatus Obscuribacter</taxon>
    </lineage>
</organism>
<reference evidence="1" key="1">
    <citation type="submission" date="2021-02" db="EMBL/GenBank/DDBJ databases">
        <title>Genome-Resolved Metagenomics of a Microbial Community Performing Photosynthetic Biological Nutrient Removal.</title>
        <authorList>
            <person name="Mcdaniel E.A."/>
        </authorList>
    </citation>
    <scope>NUCLEOTIDE SEQUENCE</scope>
    <source>
        <strain evidence="1">UWPOB_OBS1</strain>
    </source>
</reference>
<name>A0A8J7TNA6_9BACT</name>
<dbReference type="Proteomes" id="UP000664277">
    <property type="component" value="Unassembled WGS sequence"/>
</dbReference>
<dbReference type="AlphaFoldDB" id="A0A8J7TNA6"/>
<accession>A0A8J7TNA6</accession>
<evidence type="ECO:0000313" key="2">
    <source>
        <dbReference type="Proteomes" id="UP000664277"/>
    </source>
</evidence>
<proteinExistence type="predicted"/>